<dbReference type="OrthoDB" id="4185642at2759"/>
<proteinExistence type="predicted"/>
<keyword evidence="2" id="KW-1185">Reference proteome</keyword>
<organism evidence="1 2">
    <name type="scientific">Aspergillus carbonarius (strain ITEM 5010)</name>
    <dbReference type="NCBI Taxonomy" id="602072"/>
    <lineage>
        <taxon>Eukaryota</taxon>
        <taxon>Fungi</taxon>
        <taxon>Dikarya</taxon>
        <taxon>Ascomycota</taxon>
        <taxon>Pezizomycotina</taxon>
        <taxon>Eurotiomycetes</taxon>
        <taxon>Eurotiomycetidae</taxon>
        <taxon>Eurotiales</taxon>
        <taxon>Aspergillaceae</taxon>
        <taxon>Aspergillus</taxon>
        <taxon>Aspergillus subgen. Circumdati</taxon>
    </lineage>
</organism>
<dbReference type="AlphaFoldDB" id="A0A1R3RW86"/>
<dbReference type="VEuPathDB" id="FungiDB:ASPCADRAFT_512927"/>
<protein>
    <recommendedName>
        <fullName evidence="3">Protein kinase domain-containing protein</fullName>
    </recommendedName>
</protein>
<gene>
    <name evidence="1" type="ORF">ASPCADRAFT_512927</name>
</gene>
<dbReference type="InterPro" id="IPR011009">
    <property type="entry name" value="Kinase-like_dom_sf"/>
</dbReference>
<dbReference type="Proteomes" id="UP000188318">
    <property type="component" value="Unassembled WGS sequence"/>
</dbReference>
<name>A0A1R3RW86_ASPC5</name>
<sequence>MCSNTPLRVGPDVLKFCASLQHSEASSIYKVMLNNDHCCLQVYHDNEDPGYAQDGRDLNRSRCELNAYRSLQAGGVCQKGVVPRYIGYIDQLDPALYRPHLDHFANDTNKPAGILLEFLPNTESLNWLREIHQTKVLHNDTYPRNILIVRGDPERIVWIDFDVSMSYSESQLQDGRVRMWFEDEIEWAASFGNLLRKDQERGESPNLKYY</sequence>
<evidence type="ECO:0000313" key="2">
    <source>
        <dbReference type="Proteomes" id="UP000188318"/>
    </source>
</evidence>
<dbReference type="STRING" id="602072.A0A1R3RW86"/>
<evidence type="ECO:0000313" key="1">
    <source>
        <dbReference type="EMBL" id="OOF98746.1"/>
    </source>
</evidence>
<reference evidence="2" key="1">
    <citation type="journal article" date="2017" name="Genome Biol.">
        <title>Comparative genomics reveals high biological diversity and specific adaptations in the industrially and medically important fungal genus Aspergillus.</title>
        <authorList>
            <person name="de Vries R.P."/>
            <person name="Riley R."/>
            <person name="Wiebenga A."/>
            <person name="Aguilar-Osorio G."/>
            <person name="Amillis S."/>
            <person name="Uchima C.A."/>
            <person name="Anderluh G."/>
            <person name="Asadollahi M."/>
            <person name="Askin M."/>
            <person name="Barry K."/>
            <person name="Battaglia E."/>
            <person name="Bayram O."/>
            <person name="Benocci T."/>
            <person name="Braus-Stromeyer S.A."/>
            <person name="Caldana C."/>
            <person name="Canovas D."/>
            <person name="Cerqueira G.C."/>
            <person name="Chen F."/>
            <person name="Chen W."/>
            <person name="Choi C."/>
            <person name="Clum A."/>
            <person name="Dos Santos R.A."/>
            <person name="Damasio A.R."/>
            <person name="Diallinas G."/>
            <person name="Emri T."/>
            <person name="Fekete E."/>
            <person name="Flipphi M."/>
            <person name="Freyberg S."/>
            <person name="Gallo A."/>
            <person name="Gournas C."/>
            <person name="Habgood R."/>
            <person name="Hainaut M."/>
            <person name="Harispe M.L."/>
            <person name="Henrissat B."/>
            <person name="Hilden K.S."/>
            <person name="Hope R."/>
            <person name="Hossain A."/>
            <person name="Karabika E."/>
            <person name="Karaffa L."/>
            <person name="Karanyi Z."/>
            <person name="Krasevec N."/>
            <person name="Kuo A."/>
            <person name="Kusch H."/>
            <person name="LaButti K."/>
            <person name="Lagendijk E.L."/>
            <person name="Lapidus A."/>
            <person name="Levasseur A."/>
            <person name="Lindquist E."/>
            <person name="Lipzen A."/>
            <person name="Logrieco A.F."/>
            <person name="MacCabe A."/>
            <person name="Maekelae M.R."/>
            <person name="Malavazi I."/>
            <person name="Melin P."/>
            <person name="Meyer V."/>
            <person name="Mielnichuk N."/>
            <person name="Miskei M."/>
            <person name="Molnar A.P."/>
            <person name="Mule G."/>
            <person name="Ngan C.Y."/>
            <person name="Orejas M."/>
            <person name="Orosz E."/>
            <person name="Ouedraogo J.P."/>
            <person name="Overkamp K.M."/>
            <person name="Park H.-S."/>
            <person name="Perrone G."/>
            <person name="Piumi F."/>
            <person name="Punt P.J."/>
            <person name="Ram A.F."/>
            <person name="Ramon A."/>
            <person name="Rauscher S."/>
            <person name="Record E."/>
            <person name="Riano-Pachon D.M."/>
            <person name="Robert V."/>
            <person name="Roehrig J."/>
            <person name="Ruller R."/>
            <person name="Salamov A."/>
            <person name="Salih N.S."/>
            <person name="Samson R.A."/>
            <person name="Sandor E."/>
            <person name="Sanguinetti M."/>
            <person name="Schuetze T."/>
            <person name="Sepcic K."/>
            <person name="Shelest E."/>
            <person name="Sherlock G."/>
            <person name="Sophianopoulou V."/>
            <person name="Squina F.M."/>
            <person name="Sun H."/>
            <person name="Susca A."/>
            <person name="Todd R.B."/>
            <person name="Tsang A."/>
            <person name="Unkles S.E."/>
            <person name="van de Wiele N."/>
            <person name="van Rossen-Uffink D."/>
            <person name="Oliveira J.V."/>
            <person name="Vesth T.C."/>
            <person name="Visser J."/>
            <person name="Yu J.-H."/>
            <person name="Zhou M."/>
            <person name="Andersen M.R."/>
            <person name="Archer D.B."/>
            <person name="Baker S.E."/>
            <person name="Benoit I."/>
            <person name="Brakhage A.A."/>
            <person name="Braus G.H."/>
            <person name="Fischer R."/>
            <person name="Frisvad J.C."/>
            <person name="Goldman G.H."/>
            <person name="Houbraken J."/>
            <person name="Oakley B."/>
            <person name="Pocsi I."/>
            <person name="Scazzocchio C."/>
            <person name="Seiboth B."/>
            <person name="vanKuyk P.A."/>
            <person name="Wortman J."/>
            <person name="Dyer P.S."/>
            <person name="Grigoriev I.V."/>
        </authorList>
    </citation>
    <scope>NUCLEOTIDE SEQUENCE [LARGE SCALE GENOMIC DNA]</scope>
    <source>
        <strain evidence="2">ITEM 5010</strain>
    </source>
</reference>
<dbReference type="SUPFAM" id="SSF56112">
    <property type="entry name" value="Protein kinase-like (PK-like)"/>
    <property type="match status" value="1"/>
</dbReference>
<accession>A0A1R3RW86</accession>
<evidence type="ECO:0008006" key="3">
    <source>
        <dbReference type="Google" id="ProtNLM"/>
    </source>
</evidence>
<dbReference type="EMBL" id="KV907495">
    <property type="protein sequence ID" value="OOF98746.1"/>
    <property type="molecule type" value="Genomic_DNA"/>
</dbReference>
<dbReference type="Gene3D" id="1.10.510.10">
    <property type="entry name" value="Transferase(Phosphotransferase) domain 1"/>
    <property type="match status" value="1"/>
</dbReference>